<gene>
    <name evidence="5" type="ORF">Ari01nite_13960</name>
</gene>
<evidence type="ECO:0000259" key="4">
    <source>
        <dbReference type="Pfam" id="PF01555"/>
    </source>
</evidence>
<dbReference type="PRINTS" id="PR00508">
    <property type="entry name" value="S21N4MTFRASE"/>
</dbReference>
<keyword evidence="6" id="KW-1185">Reference proteome</keyword>
<dbReference type="GO" id="GO:0032259">
    <property type="term" value="P:methylation"/>
    <property type="evidence" value="ECO:0007669"/>
    <property type="project" value="UniProtKB-KW"/>
</dbReference>
<evidence type="ECO:0000313" key="6">
    <source>
        <dbReference type="Proteomes" id="UP000636960"/>
    </source>
</evidence>
<dbReference type="GO" id="GO:0003677">
    <property type="term" value="F:DNA binding"/>
    <property type="evidence" value="ECO:0007669"/>
    <property type="project" value="InterPro"/>
</dbReference>
<comment type="caution">
    <text evidence="5">The sequence shown here is derived from an EMBL/GenBank/DDBJ whole genome shotgun (WGS) entry which is preliminary data.</text>
</comment>
<organism evidence="5 6">
    <name type="scientific">Paractinoplanes rishiriensis</name>
    <dbReference type="NCBI Taxonomy" id="1050105"/>
    <lineage>
        <taxon>Bacteria</taxon>
        <taxon>Bacillati</taxon>
        <taxon>Actinomycetota</taxon>
        <taxon>Actinomycetes</taxon>
        <taxon>Micromonosporales</taxon>
        <taxon>Micromonosporaceae</taxon>
        <taxon>Paractinoplanes</taxon>
    </lineage>
</organism>
<dbReference type="Gene3D" id="3.40.50.150">
    <property type="entry name" value="Vaccinia Virus protein VP39"/>
    <property type="match status" value="2"/>
</dbReference>
<keyword evidence="1" id="KW-0489">Methyltransferase</keyword>
<dbReference type="RefSeq" id="WP_203780201.1">
    <property type="nucleotide sequence ID" value="NZ_BOMV01000007.1"/>
</dbReference>
<protein>
    <recommendedName>
        <fullName evidence="3">Methyltransferase</fullName>
        <ecNumber evidence="3">2.1.1.-</ecNumber>
    </recommendedName>
</protein>
<keyword evidence="2" id="KW-0808">Transferase</keyword>
<dbReference type="Pfam" id="PF01555">
    <property type="entry name" value="N6_N4_Mtase"/>
    <property type="match status" value="1"/>
</dbReference>
<dbReference type="EMBL" id="BOMV01000007">
    <property type="protein sequence ID" value="GIE93931.1"/>
    <property type="molecule type" value="Genomic_DNA"/>
</dbReference>
<evidence type="ECO:0000256" key="2">
    <source>
        <dbReference type="ARBA" id="ARBA00022679"/>
    </source>
</evidence>
<dbReference type="InterPro" id="IPR002941">
    <property type="entry name" value="DNA_methylase_N4/N6"/>
</dbReference>
<feature type="domain" description="DNA methylase N-4/N-6" evidence="4">
    <location>
        <begin position="61"/>
        <end position="119"/>
    </location>
</feature>
<evidence type="ECO:0000313" key="5">
    <source>
        <dbReference type="EMBL" id="GIE93931.1"/>
    </source>
</evidence>
<dbReference type="InterPro" id="IPR029063">
    <property type="entry name" value="SAM-dependent_MTases_sf"/>
</dbReference>
<sequence length="321" mass="34145">MREPISTAAFTLGLNPDSNASALDVGRLFALIADGVQGSVLLTGQTASRDLRRGRYTPESMEHPGKMLPTIPRYLVATYTEPGDLVADPMAGIGTTVVEAMHLGRRGVGVEYETRWAQHAADNIRLATSQGATGTGEIYTGNARRLPALLPPEVHGRIALVITSPPYGPSTHGHVRTPGPRRGKVRKIHHRYGADAANLAYTEHAELAEGFAQILTGCAAVLRPGGYVAVTARPYRRHGELIDIPGMVAAAGLAAGLTLVEELVALIAGVRDGVLVPRASFFQMKNVRDAVAAGDPQWLIQHEDLLLFRLGPVPADGGSQR</sequence>
<name>A0A919JRQ4_9ACTN</name>
<dbReference type="AlphaFoldDB" id="A0A919JRQ4"/>
<proteinExistence type="inferred from homology"/>
<dbReference type="InterPro" id="IPR001091">
    <property type="entry name" value="RM_Methyltransferase"/>
</dbReference>
<dbReference type="GO" id="GO:0008170">
    <property type="term" value="F:N-methyltransferase activity"/>
    <property type="evidence" value="ECO:0007669"/>
    <property type="project" value="InterPro"/>
</dbReference>
<evidence type="ECO:0000256" key="1">
    <source>
        <dbReference type="ARBA" id="ARBA00022603"/>
    </source>
</evidence>
<comment type="similarity">
    <text evidence="3">Belongs to the N(4)/N(6)-methyltransferase family.</text>
</comment>
<reference evidence="5" key="1">
    <citation type="submission" date="2021-01" db="EMBL/GenBank/DDBJ databases">
        <title>Whole genome shotgun sequence of Actinoplanes rishiriensis NBRC 108556.</title>
        <authorList>
            <person name="Komaki H."/>
            <person name="Tamura T."/>
        </authorList>
    </citation>
    <scope>NUCLEOTIDE SEQUENCE</scope>
    <source>
        <strain evidence="5">NBRC 108556</strain>
    </source>
</reference>
<accession>A0A919JRQ4</accession>
<dbReference type="EC" id="2.1.1.-" evidence="3"/>
<evidence type="ECO:0000256" key="3">
    <source>
        <dbReference type="RuleBase" id="RU362026"/>
    </source>
</evidence>
<dbReference type="Proteomes" id="UP000636960">
    <property type="component" value="Unassembled WGS sequence"/>
</dbReference>
<dbReference type="SUPFAM" id="SSF53335">
    <property type="entry name" value="S-adenosyl-L-methionine-dependent methyltransferases"/>
    <property type="match status" value="1"/>
</dbReference>